<proteinExistence type="predicted"/>
<keyword evidence="1" id="KW-1133">Transmembrane helix</keyword>
<dbReference type="EMBL" id="OM048922">
    <property type="protein sequence ID" value="WAM61614.1"/>
    <property type="molecule type" value="Genomic_DNA"/>
</dbReference>
<dbReference type="AlphaFoldDB" id="A0A9E9EJG1"/>
<organism evidence="2">
    <name type="scientific">Seriana sp. 'barna'</name>
    <dbReference type="NCBI Taxonomy" id="3003638"/>
    <lineage>
        <taxon>Eukaryota</taxon>
        <taxon>Metazoa</taxon>
        <taxon>Ecdysozoa</taxon>
        <taxon>Arthropoda</taxon>
        <taxon>Hexapoda</taxon>
        <taxon>Insecta</taxon>
        <taxon>Pterygota</taxon>
        <taxon>Neoptera</taxon>
        <taxon>Paraneoptera</taxon>
        <taxon>Hemiptera</taxon>
        <taxon>Auchenorrhyncha</taxon>
        <taxon>Membracoidea</taxon>
        <taxon>Cicadellidae</taxon>
        <taxon>Typhlocybinae</taxon>
        <taxon>Erythroneurini</taxon>
        <taxon>Seriana</taxon>
    </lineage>
</organism>
<evidence type="ECO:0000313" key="2">
    <source>
        <dbReference type="EMBL" id="WAM61614.1"/>
    </source>
</evidence>
<evidence type="ECO:0000256" key="1">
    <source>
        <dbReference type="SAM" id="Phobius"/>
    </source>
</evidence>
<name>A0A9E9EJG1_9HEMI</name>
<geneLocation type="mitochondrion" evidence="2"/>
<keyword evidence="1" id="KW-0812">Transmembrane</keyword>
<feature type="transmembrane region" description="Helical" evidence="1">
    <location>
        <begin position="6"/>
        <end position="31"/>
    </location>
</feature>
<protein>
    <submittedName>
        <fullName evidence="2">ATP synthase F0 subunit 8</fullName>
    </submittedName>
</protein>
<keyword evidence="2" id="KW-0496">Mitochondrion</keyword>
<gene>
    <name evidence="2" type="primary">ATP8</name>
</gene>
<accession>A0A9E9EJG1</accession>
<keyword evidence="1" id="KW-0472">Membrane</keyword>
<reference evidence="2" key="1">
    <citation type="submission" date="2021-12" db="EMBL/GenBank/DDBJ databases">
        <authorList>
            <person name="Luo G."/>
        </authorList>
    </citation>
    <scope>NUCLEOTIDE SEQUENCE</scope>
</reference>
<sequence length="50" mass="6151">MPQMSPMWWTSLMLTFIVIFIILMTTLYYFYNEKMTGNISIPINKINWKW</sequence>